<sequence length="149" mass="17356">MSSSSEDPFYFRYYTGHVGKHGHEFLDFEYSAGRLRYANSSNYRNDTLIKKEMYPSQLVINEFKRIIEASDIINEDDTKWPKKNVVGKQLLEIRLGNSHISFETAKIGSLSEINDAEDAEGLRVFYYLVQDLKCFIFSLITLHFKIKPI</sequence>
<evidence type="ECO:0000313" key="5">
    <source>
        <dbReference type="Proteomes" id="UP000077266"/>
    </source>
</evidence>
<protein>
    <submittedName>
        <fullName evidence="4">Mago nashi protein</fullName>
    </submittedName>
</protein>
<dbReference type="InParanoid" id="A0A165Q6P7"/>
<dbReference type="SUPFAM" id="SSF89817">
    <property type="entry name" value="Mago nashi protein"/>
    <property type="match status" value="1"/>
</dbReference>
<dbReference type="InterPro" id="IPR004023">
    <property type="entry name" value="Mago_nashi"/>
</dbReference>
<evidence type="ECO:0000256" key="2">
    <source>
        <dbReference type="ARBA" id="ARBA00009270"/>
    </source>
</evidence>
<evidence type="ECO:0000313" key="4">
    <source>
        <dbReference type="EMBL" id="KZW03166.1"/>
    </source>
</evidence>
<reference evidence="4 5" key="1">
    <citation type="journal article" date="2016" name="Mol. Biol. Evol.">
        <title>Comparative Genomics of Early-Diverging Mushroom-Forming Fungi Provides Insights into the Origins of Lignocellulose Decay Capabilities.</title>
        <authorList>
            <person name="Nagy L.G."/>
            <person name="Riley R."/>
            <person name="Tritt A."/>
            <person name="Adam C."/>
            <person name="Daum C."/>
            <person name="Floudas D."/>
            <person name="Sun H."/>
            <person name="Yadav J.S."/>
            <person name="Pangilinan J."/>
            <person name="Larsson K.H."/>
            <person name="Matsuura K."/>
            <person name="Barry K."/>
            <person name="Labutti K."/>
            <person name="Kuo R."/>
            <person name="Ohm R.A."/>
            <person name="Bhattacharya S.S."/>
            <person name="Shirouzu T."/>
            <person name="Yoshinaga Y."/>
            <person name="Martin F.M."/>
            <person name="Grigoriev I.V."/>
            <person name="Hibbett D.S."/>
        </authorList>
    </citation>
    <scope>NUCLEOTIDE SEQUENCE [LARGE SCALE GENOMIC DNA]</scope>
    <source>
        <strain evidence="4 5">HHB12029</strain>
    </source>
</reference>
<dbReference type="Proteomes" id="UP000077266">
    <property type="component" value="Unassembled WGS sequence"/>
</dbReference>
<dbReference type="AlphaFoldDB" id="A0A165Q6P7"/>
<dbReference type="OrthoDB" id="6495301at2759"/>
<evidence type="ECO:0000256" key="1">
    <source>
        <dbReference type="ARBA" id="ARBA00004123"/>
    </source>
</evidence>
<gene>
    <name evidence="4" type="ORF">EXIGLDRAFT_725632</name>
</gene>
<organism evidence="4 5">
    <name type="scientific">Exidia glandulosa HHB12029</name>
    <dbReference type="NCBI Taxonomy" id="1314781"/>
    <lineage>
        <taxon>Eukaryota</taxon>
        <taxon>Fungi</taxon>
        <taxon>Dikarya</taxon>
        <taxon>Basidiomycota</taxon>
        <taxon>Agaricomycotina</taxon>
        <taxon>Agaricomycetes</taxon>
        <taxon>Auriculariales</taxon>
        <taxon>Exidiaceae</taxon>
        <taxon>Exidia</taxon>
    </lineage>
</organism>
<dbReference type="STRING" id="1314781.A0A165Q6P7"/>
<dbReference type="PANTHER" id="PTHR12638">
    <property type="entry name" value="PROTEIN MAGO NASHI HOMOLOG"/>
    <property type="match status" value="1"/>
</dbReference>
<name>A0A165Q6P7_EXIGL</name>
<dbReference type="GO" id="GO:0035145">
    <property type="term" value="C:exon-exon junction complex"/>
    <property type="evidence" value="ECO:0007669"/>
    <property type="project" value="InterPro"/>
</dbReference>
<dbReference type="FunFam" id="3.30.1560.10:FF:000001">
    <property type="entry name" value="Protein mago nashi homolog"/>
    <property type="match status" value="1"/>
</dbReference>
<dbReference type="Pfam" id="PF02792">
    <property type="entry name" value="Mago_nashi"/>
    <property type="match status" value="1"/>
</dbReference>
<evidence type="ECO:0000256" key="3">
    <source>
        <dbReference type="ARBA" id="ARBA00023242"/>
    </source>
</evidence>
<keyword evidence="5" id="KW-1185">Reference proteome</keyword>
<dbReference type="GO" id="GO:0008380">
    <property type="term" value="P:RNA splicing"/>
    <property type="evidence" value="ECO:0007669"/>
    <property type="project" value="InterPro"/>
</dbReference>
<comment type="similarity">
    <text evidence="2">Belongs to the mago nashi family.</text>
</comment>
<comment type="subcellular location">
    <subcellularLocation>
        <location evidence="1">Nucleus</location>
    </subcellularLocation>
</comment>
<proteinExistence type="inferred from homology"/>
<dbReference type="InterPro" id="IPR036605">
    <property type="entry name" value="Mago_nashi_sf"/>
</dbReference>
<dbReference type="EMBL" id="KV425884">
    <property type="protein sequence ID" value="KZW03166.1"/>
    <property type="molecule type" value="Genomic_DNA"/>
</dbReference>
<dbReference type="FunCoup" id="A0A165Q6P7">
    <property type="interactions" value="719"/>
</dbReference>
<dbReference type="CDD" id="cd11295">
    <property type="entry name" value="Mago_nashi"/>
    <property type="match status" value="1"/>
</dbReference>
<keyword evidence="3" id="KW-0539">Nucleus</keyword>
<dbReference type="Gene3D" id="3.30.1560.10">
    <property type="entry name" value="Mago nashi"/>
    <property type="match status" value="1"/>
</dbReference>
<accession>A0A165Q6P7</accession>
<dbReference type="PANTHER" id="PTHR12638:SF0">
    <property type="entry name" value="MAGO HOMOLOG, EXON JUNCTION COMPLEX SUBUNIT-RELATED"/>
    <property type="match status" value="1"/>
</dbReference>